<dbReference type="AlphaFoldDB" id="A0A0E9W5J2"/>
<organism evidence="1">
    <name type="scientific">Anguilla anguilla</name>
    <name type="common">European freshwater eel</name>
    <name type="synonym">Muraena anguilla</name>
    <dbReference type="NCBI Taxonomy" id="7936"/>
    <lineage>
        <taxon>Eukaryota</taxon>
        <taxon>Metazoa</taxon>
        <taxon>Chordata</taxon>
        <taxon>Craniata</taxon>
        <taxon>Vertebrata</taxon>
        <taxon>Euteleostomi</taxon>
        <taxon>Actinopterygii</taxon>
        <taxon>Neopterygii</taxon>
        <taxon>Teleostei</taxon>
        <taxon>Anguilliformes</taxon>
        <taxon>Anguillidae</taxon>
        <taxon>Anguilla</taxon>
    </lineage>
</organism>
<dbReference type="EMBL" id="GBXM01023854">
    <property type="protein sequence ID" value="JAH84723.1"/>
    <property type="molecule type" value="Transcribed_RNA"/>
</dbReference>
<protein>
    <submittedName>
        <fullName evidence="1">Uncharacterized protein</fullName>
    </submittedName>
</protein>
<reference evidence="1" key="2">
    <citation type="journal article" date="2015" name="Fish Shellfish Immunol.">
        <title>Early steps in the European eel (Anguilla anguilla)-Vibrio vulnificus interaction in the gills: Role of the RtxA13 toxin.</title>
        <authorList>
            <person name="Callol A."/>
            <person name="Pajuelo D."/>
            <person name="Ebbesson L."/>
            <person name="Teles M."/>
            <person name="MacKenzie S."/>
            <person name="Amaro C."/>
        </authorList>
    </citation>
    <scope>NUCLEOTIDE SEQUENCE</scope>
</reference>
<proteinExistence type="predicted"/>
<accession>A0A0E9W5J2</accession>
<reference evidence="1" key="1">
    <citation type="submission" date="2014-11" db="EMBL/GenBank/DDBJ databases">
        <authorList>
            <person name="Amaro Gonzalez C."/>
        </authorList>
    </citation>
    <scope>NUCLEOTIDE SEQUENCE</scope>
</reference>
<sequence length="38" mass="4339">MIYYYHLLIANTVQKEMISLTSIETSIPMAQLTSADTF</sequence>
<name>A0A0E9W5J2_ANGAN</name>
<evidence type="ECO:0000313" key="1">
    <source>
        <dbReference type="EMBL" id="JAH84723.1"/>
    </source>
</evidence>